<keyword evidence="1" id="KW-0540">Nuclease</keyword>
<evidence type="ECO:0000256" key="4">
    <source>
        <dbReference type="SAM" id="SignalP"/>
    </source>
</evidence>
<dbReference type="OrthoDB" id="7062774at2"/>
<reference evidence="6 7" key="1">
    <citation type="submission" date="2016-03" db="EMBL/GenBank/DDBJ databases">
        <authorList>
            <person name="Ploux O."/>
        </authorList>
    </citation>
    <scope>NUCLEOTIDE SEQUENCE [LARGE SCALE GENOMIC DNA]</scope>
    <source>
        <strain evidence="6 7">R-45370</strain>
    </source>
</reference>
<comment type="caution">
    <text evidence="6">The sequence shown here is derived from an EMBL/GenBank/DDBJ whole genome shotgun (WGS) entry which is preliminary data.</text>
</comment>
<dbReference type="Pfam" id="PF13511">
    <property type="entry name" value="DUF4124"/>
    <property type="match status" value="1"/>
</dbReference>
<evidence type="ECO:0000256" key="2">
    <source>
        <dbReference type="ARBA" id="ARBA00022759"/>
    </source>
</evidence>
<keyword evidence="4" id="KW-0732">Signal</keyword>
<dbReference type="GO" id="GO:0003676">
    <property type="term" value="F:nucleic acid binding"/>
    <property type="evidence" value="ECO:0007669"/>
    <property type="project" value="InterPro"/>
</dbReference>
<dbReference type="PROSITE" id="PS01284">
    <property type="entry name" value="TNASE_2"/>
    <property type="match status" value="1"/>
</dbReference>
<dbReference type="InterPro" id="IPR035437">
    <property type="entry name" value="SNase_OB-fold_sf"/>
</dbReference>
<dbReference type="AlphaFoldDB" id="A0A177MW88"/>
<dbReference type="InterPro" id="IPR002071">
    <property type="entry name" value="Thermonucl_AS"/>
</dbReference>
<protein>
    <submittedName>
        <fullName evidence="6">Nuclease</fullName>
    </submittedName>
</protein>
<dbReference type="Gene3D" id="2.40.50.90">
    <property type="match status" value="1"/>
</dbReference>
<feature type="signal peptide" evidence="4">
    <location>
        <begin position="1"/>
        <end position="27"/>
    </location>
</feature>
<evidence type="ECO:0000313" key="7">
    <source>
        <dbReference type="Proteomes" id="UP000078476"/>
    </source>
</evidence>
<evidence type="ECO:0000256" key="1">
    <source>
        <dbReference type="ARBA" id="ARBA00022722"/>
    </source>
</evidence>
<dbReference type="Proteomes" id="UP000078476">
    <property type="component" value="Unassembled WGS sequence"/>
</dbReference>
<dbReference type="PROSITE" id="PS50830">
    <property type="entry name" value="TNASE_3"/>
    <property type="match status" value="1"/>
</dbReference>
<gene>
    <name evidence="6" type="ORF">A1359_17410</name>
</gene>
<dbReference type="GO" id="GO:0004519">
    <property type="term" value="F:endonuclease activity"/>
    <property type="evidence" value="ECO:0007669"/>
    <property type="project" value="UniProtKB-KW"/>
</dbReference>
<dbReference type="SUPFAM" id="SSF50199">
    <property type="entry name" value="Staphylococcal nuclease"/>
    <property type="match status" value="1"/>
</dbReference>
<dbReference type="EMBL" id="LUUI01000161">
    <property type="protein sequence ID" value="OAI09987.1"/>
    <property type="molecule type" value="Genomic_DNA"/>
</dbReference>
<dbReference type="Pfam" id="PF00565">
    <property type="entry name" value="SNase"/>
    <property type="match status" value="1"/>
</dbReference>
<name>A0A177MW88_9GAMM</name>
<evidence type="ECO:0000259" key="5">
    <source>
        <dbReference type="PROSITE" id="PS50830"/>
    </source>
</evidence>
<dbReference type="SMART" id="SM00318">
    <property type="entry name" value="SNc"/>
    <property type="match status" value="1"/>
</dbReference>
<feature type="domain" description="TNase-like" evidence="5">
    <location>
        <begin position="58"/>
        <end position="187"/>
    </location>
</feature>
<sequence>MFNHKVLNKYKVSLVCVLALLPAVVAAEVYQWIDAQGKHHYSDRHQQDNARILAVDVGLTYYAVEKVYDGDTILLKNGQKVRFLGVNTPEVAGRHNDAEQGGEEAKAWLQQLLQHKKVRLEVDVEQQDKYQRTLAHVFTEDKQHVNLELVRQGLATVNIYPPNLKYIEALSMAQHLAEQERLGIWAYPDYAPQAFQSLNNKNYKGWKRITGQIQALKGAKKYIYLQFSDSVSLRIDRKTLDLFPTLQGYVGKNIEARGWVSKNKDRYVLNLRHPADLILKHDQLE</sequence>
<dbReference type="STRING" id="980561.A1359_17410"/>
<keyword evidence="7" id="KW-1185">Reference proteome</keyword>
<accession>A0A177MW88</accession>
<evidence type="ECO:0000313" key="6">
    <source>
        <dbReference type="EMBL" id="OAI09987.1"/>
    </source>
</evidence>
<dbReference type="GO" id="GO:0016787">
    <property type="term" value="F:hydrolase activity"/>
    <property type="evidence" value="ECO:0007669"/>
    <property type="project" value="UniProtKB-KW"/>
</dbReference>
<organism evidence="6 7">
    <name type="scientific">Methylomonas lenta</name>
    <dbReference type="NCBI Taxonomy" id="980561"/>
    <lineage>
        <taxon>Bacteria</taxon>
        <taxon>Pseudomonadati</taxon>
        <taxon>Pseudomonadota</taxon>
        <taxon>Gammaproteobacteria</taxon>
        <taxon>Methylococcales</taxon>
        <taxon>Methylococcaceae</taxon>
        <taxon>Methylomonas</taxon>
    </lineage>
</organism>
<dbReference type="InterPro" id="IPR025392">
    <property type="entry name" value="DUF4124"/>
</dbReference>
<keyword evidence="2" id="KW-0255">Endonuclease</keyword>
<proteinExistence type="predicted"/>
<keyword evidence="3" id="KW-0378">Hydrolase</keyword>
<evidence type="ECO:0000256" key="3">
    <source>
        <dbReference type="ARBA" id="ARBA00022801"/>
    </source>
</evidence>
<feature type="chain" id="PRO_5008068539" evidence="4">
    <location>
        <begin position="28"/>
        <end position="285"/>
    </location>
</feature>
<dbReference type="PANTHER" id="PTHR12302:SF3">
    <property type="entry name" value="SERINE_THREONINE-PROTEIN KINASE 31"/>
    <property type="match status" value="1"/>
</dbReference>
<dbReference type="PANTHER" id="PTHR12302">
    <property type="entry name" value="EBNA2 BINDING PROTEIN P100"/>
    <property type="match status" value="1"/>
</dbReference>
<dbReference type="InterPro" id="IPR016071">
    <property type="entry name" value="Staphylococal_nuclease_OB-fold"/>
</dbReference>